<gene>
    <name evidence="2" type="ORF">RS022_05380</name>
</gene>
<organism evidence="2 3">
    <name type="scientific">Candidatus Phytoplasma rubi</name>
    <dbReference type="NCBI Taxonomy" id="399025"/>
    <lineage>
        <taxon>Bacteria</taxon>
        <taxon>Bacillati</taxon>
        <taxon>Mycoplasmatota</taxon>
        <taxon>Mollicutes</taxon>
        <taxon>Acholeplasmatales</taxon>
        <taxon>Acholeplasmataceae</taxon>
        <taxon>Candidatus Phytoplasma</taxon>
        <taxon>16SrV (Elm yellows group)</taxon>
    </lineage>
</organism>
<evidence type="ECO:0000313" key="3">
    <source>
        <dbReference type="Proteomes" id="UP001164727"/>
    </source>
</evidence>
<keyword evidence="1" id="KW-0812">Transmembrane</keyword>
<evidence type="ECO:0000256" key="1">
    <source>
        <dbReference type="SAM" id="Phobius"/>
    </source>
</evidence>
<sequence>MFIKKIFSFLPINFIFFIIILLSFIPIITIYYVIKFYLFAVKINIHQLKQGIVVQLYSTFNHEATQSCGIYLILG</sequence>
<feature type="transmembrane region" description="Helical" evidence="1">
    <location>
        <begin position="12"/>
        <end position="34"/>
    </location>
</feature>
<reference evidence="2 3" key="1">
    <citation type="journal article" date="2023" name="Microbiol. Resour. Announc.">
        <title>Complete Genome of 'Candidatus Phytoplasma rubi' RS, a Phytopathogenic Bacterium Associated with Rubus Stunt Disease.</title>
        <authorList>
            <person name="Duckeck D."/>
            <person name="Zubert C."/>
            <person name="Bohm J.W."/>
            <person name="Carminati G."/>
            <person name="Schneider B."/>
            <person name="Kube M."/>
        </authorList>
    </citation>
    <scope>NUCLEOTIDE SEQUENCE [LARGE SCALE GENOMIC DNA]</scope>
    <source>
        <strain evidence="2 3">RS</strain>
    </source>
</reference>
<dbReference type="EMBL" id="CP114006">
    <property type="protein sequence ID" value="WAN63408.1"/>
    <property type="molecule type" value="Genomic_DNA"/>
</dbReference>
<keyword evidence="1" id="KW-1133">Transmembrane helix</keyword>
<name>A0ABY7BSQ1_9MOLU</name>
<keyword evidence="3" id="KW-1185">Reference proteome</keyword>
<evidence type="ECO:0000313" key="2">
    <source>
        <dbReference type="EMBL" id="WAN63408.1"/>
    </source>
</evidence>
<dbReference type="Proteomes" id="UP001164727">
    <property type="component" value="Chromosome"/>
</dbReference>
<proteinExistence type="predicted"/>
<protein>
    <submittedName>
        <fullName evidence="2">Uncharacterized protein</fullName>
    </submittedName>
</protein>
<dbReference type="RefSeq" id="WP_268849618.1">
    <property type="nucleotide sequence ID" value="NZ_CP114006.1"/>
</dbReference>
<keyword evidence="1" id="KW-0472">Membrane</keyword>
<accession>A0ABY7BSQ1</accession>